<evidence type="ECO:0000256" key="9">
    <source>
        <dbReference type="RuleBase" id="RU003357"/>
    </source>
</evidence>
<feature type="domain" description="TonB-dependent receptor-like beta-barrel" evidence="11">
    <location>
        <begin position="261"/>
        <end position="703"/>
    </location>
</feature>
<gene>
    <name evidence="13" type="ORF">E0F76_19010</name>
</gene>
<dbReference type="PANTHER" id="PTHR30069">
    <property type="entry name" value="TONB-DEPENDENT OUTER MEMBRANE RECEPTOR"/>
    <property type="match status" value="1"/>
</dbReference>
<dbReference type="PANTHER" id="PTHR30069:SF40">
    <property type="entry name" value="TONB-DEPENDENT RECEPTOR NMB0964-RELATED"/>
    <property type="match status" value="1"/>
</dbReference>
<feature type="domain" description="TonB-dependent receptor plug" evidence="12">
    <location>
        <begin position="125"/>
        <end position="219"/>
    </location>
</feature>
<keyword evidence="5 9" id="KW-0798">TonB box</keyword>
<keyword evidence="4 8" id="KW-0812">Transmembrane</keyword>
<evidence type="ECO:0000313" key="14">
    <source>
        <dbReference type="Proteomes" id="UP000295479"/>
    </source>
</evidence>
<feature type="chain" id="PRO_5020995898" evidence="10">
    <location>
        <begin position="19"/>
        <end position="735"/>
    </location>
</feature>
<comment type="subcellular location">
    <subcellularLocation>
        <location evidence="1 8">Cell outer membrane</location>
        <topology evidence="1 8">Multi-pass membrane protein</topology>
    </subcellularLocation>
</comment>
<dbReference type="Gene3D" id="2.170.130.10">
    <property type="entry name" value="TonB-dependent receptor, plug domain"/>
    <property type="match status" value="1"/>
</dbReference>
<keyword evidence="7 8" id="KW-0998">Cell outer membrane</keyword>
<dbReference type="Gene3D" id="2.40.170.20">
    <property type="entry name" value="TonB-dependent receptor, beta-barrel domain"/>
    <property type="match status" value="1"/>
</dbReference>
<evidence type="ECO:0000256" key="5">
    <source>
        <dbReference type="ARBA" id="ARBA00023077"/>
    </source>
</evidence>
<evidence type="ECO:0000259" key="11">
    <source>
        <dbReference type="Pfam" id="PF00593"/>
    </source>
</evidence>
<dbReference type="InterPro" id="IPR008969">
    <property type="entry name" value="CarboxyPept-like_regulatory"/>
</dbReference>
<dbReference type="Pfam" id="PF13715">
    <property type="entry name" value="CarbopepD_reg_2"/>
    <property type="match status" value="1"/>
</dbReference>
<organism evidence="13 14">
    <name type="scientific">Flavobacterium cellulosilyticum</name>
    <dbReference type="NCBI Taxonomy" id="2541731"/>
    <lineage>
        <taxon>Bacteria</taxon>
        <taxon>Pseudomonadati</taxon>
        <taxon>Bacteroidota</taxon>
        <taxon>Flavobacteriia</taxon>
        <taxon>Flavobacteriales</taxon>
        <taxon>Flavobacteriaceae</taxon>
        <taxon>Flavobacterium</taxon>
    </lineage>
</organism>
<feature type="signal peptide" evidence="10">
    <location>
        <begin position="1"/>
        <end position="18"/>
    </location>
</feature>
<dbReference type="PROSITE" id="PS52016">
    <property type="entry name" value="TONB_DEPENDENT_REC_3"/>
    <property type="match status" value="1"/>
</dbReference>
<dbReference type="InterPro" id="IPR012910">
    <property type="entry name" value="Plug_dom"/>
</dbReference>
<dbReference type="GO" id="GO:0009279">
    <property type="term" value="C:cell outer membrane"/>
    <property type="evidence" value="ECO:0007669"/>
    <property type="project" value="UniProtKB-SubCell"/>
</dbReference>
<evidence type="ECO:0000256" key="8">
    <source>
        <dbReference type="PROSITE-ProRule" id="PRU01360"/>
    </source>
</evidence>
<proteinExistence type="inferred from homology"/>
<comment type="caution">
    <text evidence="13">The sequence shown here is derived from an EMBL/GenBank/DDBJ whole genome shotgun (WGS) entry which is preliminary data.</text>
</comment>
<keyword evidence="6 8" id="KW-0472">Membrane</keyword>
<evidence type="ECO:0000256" key="6">
    <source>
        <dbReference type="ARBA" id="ARBA00023136"/>
    </source>
</evidence>
<evidence type="ECO:0000256" key="3">
    <source>
        <dbReference type="ARBA" id="ARBA00022452"/>
    </source>
</evidence>
<dbReference type="InterPro" id="IPR036942">
    <property type="entry name" value="Beta-barrel_TonB_sf"/>
</dbReference>
<dbReference type="AlphaFoldDB" id="A0A4R5C512"/>
<accession>A0A4R5C512</accession>
<keyword evidence="13" id="KW-0675">Receptor</keyword>
<dbReference type="InterPro" id="IPR037066">
    <property type="entry name" value="Plug_dom_sf"/>
</dbReference>
<dbReference type="Gene3D" id="2.60.40.1120">
    <property type="entry name" value="Carboxypeptidase-like, regulatory domain"/>
    <property type="match status" value="1"/>
</dbReference>
<keyword evidence="14" id="KW-1185">Reference proteome</keyword>
<evidence type="ECO:0000256" key="10">
    <source>
        <dbReference type="SAM" id="SignalP"/>
    </source>
</evidence>
<dbReference type="SUPFAM" id="SSF49464">
    <property type="entry name" value="Carboxypeptidase regulatory domain-like"/>
    <property type="match status" value="1"/>
</dbReference>
<dbReference type="InterPro" id="IPR000531">
    <property type="entry name" value="Beta-barrel_TonB"/>
</dbReference>
<dbReference type="SUPFAM" id="SSF56935">
    <property type="entry name" value="Porins"/>
    <property type="match status" value="1"/>
</dbReference>
<keyword evidence="2 8" id="KW-0813">Transport</keyword>
<dbReference type="EMBL" id="SMFK01000027">
    <property type="protein sequence ID" value="TDD93536.1"/>
    <property type="molecule type" value="Genomic_DNA"/>
</dbReference>
<reference evidence="13 14" key="1">
    <citation type="submission" date="2019-03" db="EMBL/GenBank/DDBJ databases">
        <title>Flavobacterium AR-3-4 sp. nov. isolated from arctic soil.</title>
        <authorList>
            <person name="Chaudhary D.K."/>
        </authorList>
    </citation>
    <scope>NUCLEOTIDE SEQUENCE [LARGE SCALE GENOMIC DNA]</scope>
    <source>
        <strain evidence="13 14">AR-3-4</strain>
    </source>
</reference>
<evidence type="ECO:0000256" key="7">
    <source>
        <dbReference type="ARBA" id="ARBA00023237"/>
    </source>
</evidence>
<dbReference type="GO" id="GO:0044718">
    <property type="term" value="P:siderophore transmembrane transport"/>
    <property type="evidence" value="ECO:0007669"/>
    <property type="project" value="TreeGrafter"/>
</dbReference>
<keyword evidence="10" id="KW-0732">Signal</keyword>
<dbReference type="RefSeq" id="WP_132010059.1">
    <property type="nucleotide sequence ID" value="NZ_SMFK01000027.1"/>
</dbReference>
<keyword evidence="3 8" id="KW-1134">Transmembrane beta strand</keyword>
<dbReference type="InterPro" id="IPR039426">
    <property type="entry name" value="TonB-dep_rcpt-like"/>
</dbReference>
<evidence type="ECO:0000256" key="2">
    <source>
        <dbReference type="ARBA" id="ARBA00022448"/>
    </source>
</evidence>
<dbReference type="GO" id="GO:0015344">
    <property type="term" value="F:siderophore uptake transmembrane transporter activity"/>
    <property type="evidence" value="ECO:0007669"/>
    <property type="project" value="TreeGrafter"/>
</dbReference>
<evidence type="ECO:0000256" key="1">
    <source>
        <dbReference type="ARBA" id="ARBA00004571"/>
    </source>
</evidence>
<dbReference type="Pfam" id="PF07715">
    <property type="entry name" value="Plug"/>
    <property type="match status" value="1"/>
</dbReference>
<evidence type="ECO:0000259" key="12">
    <source>
        <dbReference type="Pfam" id="PF07715"/>
    </source>
</evidence>
<evidence type="ECO:0000256" key="4">
    <source>
        <dbReference type="ARBA" id="ARBA00022692"/>
    </source>
</evidence>
<name>A0A4R5C512_9FLAO</name>
<evidence type="ECO:0000313" key="13">
    <source>
        <dbReference type="EMBL" id="TDD93536.1"/>
    </source>
</evidence>
<sequence>MKKIIFILFIGLSAMLHAQNSLSGTVTDIKNQPIIGVAINLPELHKGTSTDENGNYSLSNLPSGKVKLSFSYIGFTAQNKIVNLQQKASVLNVILDESAFQIDEVIVSTAFNKIQSQNVMKVEHSSIKELQQKGTSTLIEGLATIPGVSQVSTGTSIGKPVIRGLSGNRVLVYSQGVRIENQQFGDEHGLGLNDAGIESVEVIKGPASLLYGSDALGGVLYFNPEKFAIANTFVGDFSQKLFSNTLGSNSSLGLKTSTENWKFLVRGSYNAHSDYKIANGDRVTNTRYNESDFKTGIGYVNSKVSSILRYNFNKLDLGIPENGIEAQSTSKKTTYPKQGVYNNLLSLNNIFFFENSKLDIDLGYIANDRSEFTDSNQANLQMKLNTFNYDSKYHFPKIGKLESIIGIQGMHQTNANSGVEFLIPDATTNDFGLFGTGNYEWKTNALQAGLRFDNRKINAEAKGIPGEEGSFAKLDRSFNSFNASLGYKTNFTEKMTMRLNVASGFRAPNLAELTSNGVHEGTNRYEVGTQNLKTEQNIQTDLNLEYKSSHFEFFANGFYNHINHFIYTSPAGTQINNFDVFDYIQNNASLFGGEIGIHFHPHPLDWLHFESNFETVTGKKQNGDYLPLIPANNWNNAIRTEFKIKDWLEDGFATLNVSTTLNQNNVSGFETKSNGYTLVNLGLGGKVKLGKTVFDLNLNGTNLFNKTYIAHLSRLKNDGIPNIGRNIVLGLNFNI</sequence>
<protein>
    <submittedName>
        <fullName evidence="13">TonB-dependent receptor</fullName>
    </submittedName>
</protein>
<comment type="similarity">
    <text evidence="8 9">Belongs to the TonB-dependent receptor family.</text>
</comment>
<dbReference type="Pfam" id="PF00593">
    <property type="entry name" value="TonB_dep_Rec_b-barrel"/>
    <property type="match status" value="1"/>
</dbReference>
<dbReference type="Proteomes" id="UP000295479">
    <property type="component" value="Unassembled WGS sequence"/>
</dbReference>
<dbReference type="OrthoDB" id="9795928at2"/>